<dbReference type="Proteomes" id="UP000032247">
    <property type="component" value="Unassembled WGS sequence"/>
</dbReference>
<comment type="catalytic activity">
    <reaction evidence="14 15">
        <text>hydrogencarbonate + L-glutamine + 2 ATP + H2O = carbamoyl phosphate + L-glutamate + 2 ADP + phosphate + 2 H(+)</text>
        <dbReference type="Rhea" id="RHEA:18633"/>
        <dbReference type="ChEBI" id="CHEBI:15377"/>
        <dbReference type="ChEBI" id="CHEBI:15378"/>
        <dbReference type="ChEBI" id="CHEBI:17544"/>
        <dbReference type="ChEBI" id="CHEBI:29985"/>
        <dbReference type="ChEBI" id="CHEBI:30616"/>
        <dbReference type="ChEBI" id="CHEBI:43474"/>
        <dbReference type="ChEBI" id="CHEBI:58228"/>
        <dbReference type="ChEBI" id="CHEBI:58359"/>
        <dbReference type="ChEBI" id="CHEBI:456216"/>
        <dbReference type="EC" id="6.3.5.5"/>
    </reaction>
</comment>
<comment type="pathway">
    <text evidence="15">Pyrimidine metabolism; UMP biosynthesis via de novo pathway; (S)-dihydroorotate from bicarbonate: step 1/3.</text>
</comment>
<organism evidence="18 20">
    <name type="scientific">Bacillus subtilis</name>
    <dbReference type="NCBI Taxonomy" id="1423"/>
    <lineage>
        <taxon>Bacteria</taxon>
        <taxon>Bacillati</taxon>
        <taxon>Bacillota</taxon>
        <taxon>Bacilli</taxon>
        <taxon>Bacillales</taxon>
        <taxon>Bacillaceae</taxon>
        <taxon>Bacillus</taxon>
    </lineage>
</organism>
<gene>
    <name evidence="15 19" type="primary">carB</name>
    <name evidence="19" type="ORF">P5633_18370</name>
    <name evidence="18" type="ORF">SC09_Contig19orf00412</name>
</gene>
<feature type="binding site" evidence="15">
    <location>
        <position position="711"/>
    </location>
    <ligand>
        <name>ATP</name>
        <dbReference type="ChEBI" id="CHEBI:30616"/>
        <label>2</label>
    </ligand>
</feature>
<feature type="binding site" evidence="15">
    <location>
        <position position="782"/>
    </location>
    <ligand>
        <name>ATP</name>
        <dbReference type="ChEBI" id="CHEBI:30616"/>
        <label>2</label>
    </ligand>
</feature>
<evidence type="ECO:0000256" key="4">
    <source>
        <dbReference type="ARBA" id="ARBA00022598"/>
    </source>
</evidence>
<keyword evidence="6" id="KW-0479">Metal-binding</keyword>
<dbReference type="PROSITE" id="PS00866">
    <property type="entry name" value="CPSASE_1"/>
    <property type="match status" value="2"/>
</dbReference>
<evidence type="ECO:0000256" key="12">
    <source>
        <dbReference type="ARBA" id="ARBA00023211"/>
    </source>
</evidence>
<dbReference type="STRING" id="483913.AN935_05835"/>
<feature type="binding site" evidence="15">
    <location>
        <position position="243"/>
    </location>
    <ligand>
        <name>ATP</name>
        <dbReference type="ChEBI" id="CHEBI:30616"/>
        <label>1</label>
    </ligand>
</feature>
<dbReference type="Pfam" id="PF02787">
    <property type="entry name" value="CPSase_L_D3"/>
    <property type="match status" value="1"/>
</dbReference>
<sequence length="1030" mass="112648">MPKDTSISSILVIGSGPIIIGQAAEFDYSGTQGCIALKEEGYRVILVNSNPATIMTDEAFADEIYFEPLTAESLTAIIKKERPDGLLANLGGQTALNLAVELEETGVLKELGVKLLGTSVETIQKGEDREKFRSLMNELKQPVPESEIVDNEADALHFAESIGFPVIIRPAYTLGGKGGGIAPDKEAFTAMIKQALLASPINQCLVEKSIAGFKEIEYEVMRDSNNTCITVCNMENIDPVGVHTGDSIVVAPSQTLTDEDYQMLRTASLTIISALDVVGGCNIQFALDPFSKQYYVIEVNPRVSRSSALASKATGYPIAKMAAKLAVGYTLDELKNPLTGSTYASFEPALDYVIVKFPRWPFDKFKNADRTLGTKMKATGEVMAIERNLEAAIQKAAASLELKNIGTHLPELSGLSIDTLWDLAITPDDRRFFVVMELLSRSVTIDDIHAKTKIDPFFLHTFNNIIKLENRLMEAGSDLSFELLKKAKEKGFSDATIASLIGKTEEEVRALRKEMGITPSFKIVDTCAAEFDAKTNYFYSTYFGETDGDISRKEKKRALIIGSGPIRIGQGVEFDYSAVHGVLTLQELGFETIMINNNPETVSTDYEIADRLYFEPMTTEHIVNVAEQENIDFAIVQFGGQTAINAAEALEKAGITLLGTSFETLDVLEDRDQFYQLLDELGLKHAKGEIAYTKEEAASKASEIGYPVLIRPSYVIGGMGMIIVDSQAQLSQLLNDEDSMPYPILIDQYVSGKEVEIDLISDGEDVFIPTYTEHIERAGVHSGDSFAILPGPSITSGLQQGMKDAAQKIARKLSFKGIMNIQFVIDNGNILVLEVNPRASRTVPVVSKVMGVPMIPLATRLLAGASLKDLNPAVKNHHGVAVKFPVFSSHAIQDVDVKLGPEMKSTGEGMCVAYDSNSALKKIYTRVWSQKGSIYLQNVPEDVRELAENAGFTIHEGTFASWMEQEGKSLHINLSGSEEACKERLEAMTHGIPVFTEEETVRAFLQSGSGHPQPVSLKDLYKKEVASCTQ</sequence>
<dbReference type="PROSITE" id="PS50975">
    <property type="entry name" value="ATP_GRASP"/>
    <property type="match status" value="2"/>
</dbReference>
<comment type="similarity">
    <text evidence="2 15">Belongs to the CarB family.</text>
</comment>
<dbReference type="PRINTS" id="PR00098">
    <property type="entry name" value="CPSASE"/>
</dbReference>
<dbReference type="InterPro" id="IPR011607">
    <property type="entry name" value="MGS-like_dom"/>
</dbReference>
<feature type="binding site" evidence="15">
    <location>
        <position position="284"/>
    </location>
    <ligand>
        <name>ATP</name>
        <dbReference type="ChEBI" id="CHEBI:30616"/>
        <label>1</label>
    </ligand>
</feature>
<feature type="binding site" evidence="15">
    <location>
        <position position="298"/>
    </location>
    <ligand>
        <name>Mg(2+)</name>
        <dbReference type="ChEBI" id="CHEBI:18420"/>
        <label>1</label>
    </ligand>
</feature>
<feature type="binding site" evidence="15">
    <location>
        <position position="298"/>
    </location>
    <ligand>
        <name>Mn(2+)</name>
        <dbReference type="ChEBI" id="CHEBI:29035"/>
        <label>1</label>
    </ligand>
</feature>
<feature type="binding site" evidence="15">
    <location>
        <position position="834"/>
    </location>
    <ligand>
        <name>Mg(2+)</name>
        <dbReference type="ChEBI" id="CHEBI:18420"/>
        <label>3</label>
    </ligand>
</feature>
<feature type="binding site" evidence="15">
    <location>
        <position position="300"/>
    </location>
    <ligand>
        <name>Mn(2+)</name>
        <dbReference type="ChEBI" id="CHEBI:29035"/>
        <label>2</label>
    </ligand>
</feature>
<dbReference type="Gene3D" id="1.10.1030.10">
    <property type="entry name" value="Carbamoyl-phosphate synthetase, large subunit oligomerisation domain"/>
    <property type="match status" value="1"/>
</dbReference>
<evidence type="ECO:0000256" key="15">
    <source>
        <dbReference type="HAMAP-Rule" id="MF_01210"/>
    </source>
</evidence>
<dbReference type="UniPathway" id="UPA00070">
    <property type="reaction ID" value="UER00115"/>
</dbReference>
<dbReference type="InterPro" id="IPR005479">
    <property type="entry name" value="CPAse_ATP-bd"/>
</dbReference>
<evidence type="ECO:0000256" key="6">
    <source>
        <dbReference type="ARBA" id="ARBA00022723"/>
    </source>
</evidence>
<name>A0A0D1KT79_BACIU</name>
<dbReference type="Pfam" id="PF25596">
    <property type="entry name" value="CPSase_L_D1"/>
    <property type="match status" value="2"/>
</dbReference>
<keyword evidence="3 15" id="KW-0055">Arginine biosynthesis</keyword>
<keyword evidence="4 15" id="KW-0436">Ligase</keyword>
<feature type="binding site" evidence="15">
    <location>
        <position position="242"/>
    </location>
    <ligand>
        <name>ATP</name>
        <dbReference type="ChEBI" id="CHEBI:30616"/>
        <label>1</label>
    </ligand>
</feature>
<feature type="binding site" evidence="15">
    <location>
        <position position="298"/>
    </location>
    <ligand>
        <name>ATP</name>
        <dbReference type="ChEBI" id="CHEBI:30616"/>
        <label>1</label>
    </ligand>
</feature>
<comment type="catalytic activity">
    <reaction evidence="13 15">
        <text>hydrogencarbonate + NH4(+) + 2 ATP = carbamoyl phosphate + 2 ADP + phosphate + 2 H(+)</text>
        <dbReference type="Rhea" id="RHEA:18029"/>
        <dbReference type="ChEBI" id="CHEBI:15378"/>
        <dbReference type="ChEBI" id="CHEBI:17544"/>
        <dbReference type="ChEBI" id="CHEBI:28938"/>
        <dbReference type="ChEBI" id="CHEBI:30616"/>
        <dbReference type="ChEBI" id="CHEBI:43474"/>
        <dbReference type="ChEBI" id="CHEBI:58228"/>
        <dbReference type="ChEBI" id="CHEBI:456216"/>
        <dbReference type="EC" id="6.3.4.16"/>
    </reaction>
</comment>
<dbReference type="EMBL" id="JXBC01000002">
    <property type="protein sequence ID" value="KIU12060.1"/>
    <property type="molecule type" value="Genomic_DNA"/>
</dbReference>
<feature type="binding site" evidence="15">
    <location>
        <position position="836"/>
    </location>
    <ligand>
        <name>Mn(2+)</name>
        <dbReference type="ChEBI" id="CHEBI:29035"/>
        <label>4</label>
    </ligand>
</feature>
<dbReference type="SUPFAM" id="SSF48108">
    <property type="entry name" value="Carbamoyl phosphate synthetase, large subunit connection domain"/>
    <property type="match status" value="1"/>
</dbReference>
<keyword evidence="7 15" id="KW-0677">Repeat</keyword>
<feature type="binding site" evidence="15">
    <location>
        <position position="834"/>
    </location>
    <ligand>
        <name>Mn(2+)</name>
        <dbReference type="ChEBI" id="CHEBI:29035"/>
        <label>3</label>
    </ligand>
</feature>
<dbReference type="GO" id="GO:0046872">
    <property type="term" value="F:metal ion binding"/>
    <property type="evidence" value="ECO:0007669"/>
    <property type="project" value="UniProtKB-KW"/>
</dbReference>
<evidence type="ECO:0000256" key="2">
    <source>
        <dbReference type="ARBA" id="ARBA00009799"/>
    </source>
</evidence>
<dbReference type="InterPro" id="IPR016185">
    <property type="entry name" value="PreATP-grasp_dom_sf"/>
</dbReference>
<feature type="binding site" evidence="15">
    <location>
        <position position="834"/>
    </location>
    <ligand>
        <name>ATP</name>
        <dbReference type="ChEBI" id="CHEBI:30616"/>
        <label>2</label>
    </ligand>
</feature>
<dbReference type="InterPro" id="IPR005480">
    <property type="entry name" value="CPSase_lsu_oligo"/>
</dbReference>
<dbReference type="InterPro" id="IPR006275">
    <property type="entry name" value="CPSase_lsu"/>
</dbReference>
<dbReference type="GO" id="GO:0005737">
    <property type="term" value="C:cytoplasm"/>
    <property type="evidence" value="ECO:0007669"/>
    <property type="project" value="TreeGrafter"/>
</dbReference>
<dbReference type="NCBIfam" id="NF009455">
    <property type="entry name" value="PRK12815.1"/>
    <property type="match status" value="1"/>
</dbReference>
<dbReference type="InterPro" id="IPR058047">
    <property type="entry name" value="CPSase_preATP-grasp"/>
</dbReference>
<feature type="domain" description="ATP-grasp" evidence="16">
    <location>
        <begin position="675"/>
        <end position="863"/>
    </location>
</feature>
<dbReference type="EC" id="6.3.5.5" evidence="15"/>
<dbReference type="GO" id="GO:0006541">
    <property type="term" value="P:glutamine metabolic process"/>
    <property type="evidence" value="ECO:0007669"/>
    <property type="project" value="TreeGrafter"/>
</dbReference>
<feature type="binding site" evidence="15">
    <location>
        <position position="208"/>
    </location>
    <ligand>
        <name>ATP</name>
        <dbReference type="ChEBI" id="CHEBI:30616"/>
        <label>1</label>
    </ligand>
</feature>
<keyword evidence="5 15" id="KW-0028">Amino-acid biosynthesis</keyword>
<keyword evidence="11 15" id="KW-0665">Pyrimidine biosynthesis</keyword>
<feature type="binding site" evidence="15">
    <location>
        <position position="779"/>
    </location>
    <ligand>
        <name>ATP</name>
        <dbReference type="ChEBI" id="CHEBI:30616"/>
        <label>2</label>
    </ligand>
</feature>
<dbReference type="NCBIfam" id="NF003671">
    <property type="entry name" value="PRK05294.1"/>
    <property type="match status" value="1"/>
</dbReference>
<evidence type="ECO:0000313" key="18">
    <source>
        <dbReference type="EMBL" id="KIU12060.1"/>
    </source>
</evidence>
<evidence type="ECO:0000256" key="11">
    <source>
        <dbReference type="ARBA" id="ARBA00022975"/>
    </source>
</evidence>
<reference evidence="19" key="2">
    <citation type="submission" date="2023-03" db="EMBL/GenBank/DDBJ databases">
        <title>Complete genome sequences of 52 Bacillus and Priestia strains isolated from West-African fermentations and 26 reference strains from the DSMZ collection.</title>
        <authorList>
            <person name="Wiedenbein E.S."/>
            <person name="Canoy T.S."/>
            <person name="Hui Y."/>
            <person name="Parkouda C."/>
            <person name="Dawende C."/>
            <person name="Ametefe E."/>
            <person name="Jespersen L."/>
            <person name="Nielsen D.S."/>
        </authorList>
    </citation>
    <scope>NUCLEOTIDE SEQUENCE</scope>
    <source>
        <strain evidence="19">PRO56</strain>
    </source>
</reference>
<comment type="domain">
    <text evidence="15">The large subunit is composed of 2 ATP-grasp domains that are involved in binding the 2 ATP molecules needed for carbamoyl phosphate synthesis. The N-terminal ATP-grasp domain (referred to as the carboxyphosphate synthetic component) catalyzes the ATP-dependent phosphorylation of hydrogencarbonate to carboxyphosphate and the subsequent nucleophilic attack by ammonia to form a carbamate intermediate. The C-terminal ATP-grasp domain (referred to as the carbamoyl phosphate synthetic component) then catalyzes the phosphorylation of carbamate with the second ATP to form the end product carbamoyl phosphate. The reactive and unstable enzyme intermediates are sequentially channeled from one active site to the next through the interior of the protein over a distance of at least 96 A.</text>
</comment>
<evidence type="ECO:0000259" key="17">
    <source>
        <dbReference type="PROSITE" id="PS51855"/>
    </source>
</evidence>
<comment type="subunit">
    <text evidence="15">Composed of two chains; the small (or glutamine) chain promotes the hydrolysis of glutamine to ammonia, which is used by the large (or ammonia) chain to synthesize carbamoyl phosphate. Tetramer of heterodimers (alpha,beta)4.</text>
</comment>
<dbReference type="Gene3D" id="3.40.50.20">
    <property type="match status" value="2"/>
</dbReference>
<dbReference type="SMART" id="SM01096">
    <property type="entry name" value="CPSase_L_D3"/>
    <property type="match status" value="1"/>
</dbReference>
<evidence type="ECO:0000256" key="10">
    <source>
        <dbReference type="ARBA" id="ARBA00022842"/>
    </source>
</evidence>
<dbReference type="UniPathway" id="UPA00068">
    <property type="reaction ID" value="UER00171"/>
</dbReference>
<feature type="binding site" evidence="15">
    <location>
        <position position="836"/>
    </location>
    <ligand>
        <name>Mg(2+)</name>
        <dbReference type="ChEBI" id="CHEBI:18420"/>
        <label>4</label>
    </ligand>
</feature>
<feature type="binding site" evidence="15">
    <location>
        <position position="822"/>
    </location>
    <ligand>
        <name>ATP</name>
        <dbReference type="ChEBI" id="CHEBI:30616"/>
        <label>2</label>
    </ligand>
</feature>
<evidence type="ECO:0000256" key="8">
    <source>
        <dbReference type="ARBA" id="ARBA00022741"/>
    </source>
</evidence>
<feature type="binding site" evidence="15">
    <location>
        <position position="215"/>
    </location>
    <ligand>
        <name>ATP</name>
        <dbReference type="ChEBI" id="CHEBI:30616"/>
        <label>1</label>
    </ligand>
</feature>
<dbReference type="Proteomes" id="UP001214898">
    <property type="component" value="Chromosome"/>
</dbReference>
<feature type="binding site" evidence="15">
    <location>
        <position position="210"/>
    </location>
    <ligand>
        <name>ATP</name>
        <dbReference type="ChEBI" id="CHEBI:30616"/>
        <label>1</label>
    </ligand>
</feature>
<keyword evidence="12" id="KW-0464">Manganese</keyword>
<feature type="binding site" evidence="15">
    <location>
        <position position="169"/>
    </location>
    <ligand>
        <name>ATP</name>
        <dbReference type="ChEBI" id="CHEBI:30616"/>
        <label>1</label>
    </ligand>
</feature>
<keyword evidence="8 15" id="KW-0547">Nucleotide-binding</keyword>
<evidence type="ECO:0000313" key="19">
    <source>
        <dbReference type="EMBL" id="WEY84251.1"/>
    </source>
</evidence>
<dbReference type="Gene3D" id="3.30.1490.20">
    <property type="entry name" value="ATP-grasp fold, A domain"/>
    <property type="match status" value="1"/>
</dbReference>
<evidence type="ECO:0000256" key="7">
    <source>
        <dbReference type="ARBA" id="ARBA00022737"/>
    </source>
</evidence>
<dbReference type="PROSITE" id="PS00867">
    <property type="entry name" value="CPSASE_2"/>
    <property type="match status" value="2"/>
</dbReference>
<feature type="binding site" evidence="15">
    <location>
        <position position="300"/>
    </location>
    <ligand>
        <name>Mg(2+)</name>
        <dbReference type="ChEBI" id="CHEBI:18420"/>
        <label>2</label>
    </ligand>
</feature>
<dbReference type="AlphaFoldDB" id="A0A0D1KT79"/>
<dbReference type="InterPro" id="IPR036897">
    <property type="entry name" value="CarbamoylP_synth_lsu_oligo_sf"/>
</dbReference>
<keyword evidence="9 15" id="KW-0067">ATP-binding</keyword>
<accession>A0A0D1KT79</accession>
<keyword evidence="10" id="KW-0460">Magnesium</keyword>
<feature type="binding site" evidence="15">
    <location>
        <position position="754"/>
    </location>
    <ligand>
        <name>ATP</name>
        <dbReference type="ChEBI" id="CHEBI:30616"/>
        <label>2</label>
    </ligand>
</feature>
<feature type="binding site" evidence="15">
    <location>
        <position position="748"/>
    </location>
    <ligand>
        <name>ATP</name>
        <dbReference type="ChEBI" id="CHEBI:30616"/>
        <label>2</label>
    </ligand>
</feature>
<feature type="binding site" evidence="15">
    <location>
        <position position="834"/>
    </location>
    <ligand>
        <name>Mn(2+)</name>
        <dbReference type="ChEBI" id="CHEBI:29035"/>
        <label>4</label>
    </ligand>
</feature>
<comment type="function">
    <text evidence="15">Large subunit of the glutamine-dependent carbamoyl phosphate synthetase (CPSase). CPSase catalyzes the formation of carbamoyl phosphate from the ammonia moiety of glutamine, carbonate, and phosphate donated by ATP, constituting the first step of 2 biosynthetic pathways, one leading to arginine and/or urea and the other to pyrimidine nucleotides. The large subunit (synthetase) binds the substrates ammonia (free or transferred from glutamine from the small subunit), hydrogencarbonate and ATP and carries out an ATP-coupled ligase reaction, activating hydrogencarbonate by forming carboxy phosphate which reacts with ammonia to form carbamoyl phosphate.</text>
</comment>
<proteinExistence type="inferred from homology"/>
<evidence type="ECO:0000256" key="1">
    <source>
        <dbReference type="ARBA" id="ARBA00005077"/>
    </source>
</evidence>
<feature type="domain" description="MGS-like" evidence="17">
    <location>
        <begin position="925"/>
        <end position="1027"/>
    </location>
</feature>
<feature type="binding site" evidence="15">
    <location>
        <position position="175"/>
    </location>
    <ligand>
        <name>ATP</name>
        <dbReference type="ChEBI" id="CHEBI:30616"/>
        <label>1</label>
    </ligand>
</feature>
<dbReference type="InterPro" id="IPR011761">
    <property type="entry name" value="ATP-grasp"/>
</dbReference>
<evidence type="ECO:0000256" key="5">
    <source>
        <dbReference type="ARBA" id="ARBA00022605"/>
    </source>
</evidence>
<dbReference type="PANTHER" id="PTHR11405">
    <property type="entry name" value="CARBAMOYLTRANSFERASE FAMILY MEMBER"/>
    <property type="match status" value="1"/>
</dbReference>
<evidence type="ECO:0000256" key="9">
    <source>
        <dbReference type="ARBA" id="ARBA00022840"/>
    </source>
</evidence>
<feature type="binding site" evidence="15">
    <location>
        <position position="822"/>
    </location>
    <ligand>
        <name>Mn(2+)</name>
        <dbReference type="ChEBI" id="CHEBI:29035"/>
        <label>3</label>
    </ligand>
</feature>
<dbReference type="SUPFAM" id="SSF56059">
    <property type="entry name" value="Glutathione synthetase ATP-binding domain-like"/>
    <property type="match status" value="2"/>
</dbReference>
<feature type="binding site" evidence="15">
    <location>
        <position position="834"/>
    </location>
    <ligand>
        <name>Mg(2+)</name>
        <dbReference type="ChEBI" id="CHEBI:18420"/>
        <label>4</label>
    </ligand>
</feature>
<dbReference type="NCBIfam" id="TIGR01369">
    <property type="entry name" value="CPSaseII_lrg"/>
    <property type="match status" value="1"/>
</dbReference>
<feature type="binding site" evidence="15">
    <location>
        <position position="284"/>
    </location>
    <ligand>
        <name>Mn(2+)</name>
        <dbReference type="ChEBI" id="CHEBI:29035"/>
        <label>1</label>
    </ligand>
</feature>
<dbReference type="PATRIC" id="fig|1423.173.peg.943"/>
<feature type="binding site" evidence="15">
    <location>
        <position position="176"/>
    </location>
    <ligand>
        <name>ATP</name>
        <dbReference type="ChEBI" id="CHEBI:30616"/>
        <label>1</label>
    </ligand>
</feature>
<dbReference type="InterPro" id="IPR013815">
    <property type="entry name" value="ATP_grasp_subdomain_1"/>
</dbReference>
<comment type="pathway">
    <text evidence="1 15">Amino-acid biosynthesis; L-arginine biosynthesis; carbamoyl phosphate from bicarbonate: step 1/1.</text>
</comment>
<dbReference type="FunFam" id="1.10.1030.10:FF:000009">
    <property type="entry name" value="Carbamoyl-phosphate synthase large chain"/>
    <property type="match status" value="1"/>
</dbReference>
<evidence type="ECO:0000256" key="3">
    <source>
        <dbReference type="ARBA" id="ARBA00022571"/>
    </source>
</evidence>
<feature type="binding site" evidence="15">
    <location>
        <position position="284"/>
    </location>
    <ligand>
        <name>Mg(2+)</name>
        <dbReference type="ChEBI" id="CHEBI:18420"/>
        <label>1</label>
    </ligand>
</feature>
<dbReference type="FunFam" id="3.30.470.20:FF:000001">
    <property type="entry name" value="Carbamoyl-phosphate synthase large chain"/>
    <property type="match status" value="1"/>
</dbReference>
<feature type="binding site" evidence="15">
    <location>
        <position position="822"/>
    </location>
    <ligand>
        <name>Mg(2+)</name>
        <dbReference type="ChEBI" id="CHEBI:18420"/>
        <label>3</label>
    </ligand>
</feature>
<dbReference type="EC" id="6.3.4.16" evidence="15"/>
<dbReference type="PANTHER" id="PTHR11405:SF53">
    <property type="entry name" value="CARBAMOYL-PHOSPHATE SYNTHASE [AMMONIA], MITOCHONDRIAL"/>
    <property type="match status" value="1"/>
</dbReference>
<dbReference type="GO" id="GO:0005524">
    <property type="term" value="F:ATP binding"/>
    <property type="evidence" value="ECO:0007669"/>
    <property type="project" value="UniProtKB-UniRule"/>
</dbReference>
<feature type="binding site" evidence="15">
    <location>
        <position position="750"/>
    </location>
    <ligand>
        <name>ATP</name>
        <dbReference type="ChEBI" id="CHEBI:30616"/>
        <label>2</label>
    </ligand>
</feature>
<comment type="caution">
    <text evidence="15">Lacks conserved residue(s) required for the propagation of feature annotation.</text>
</comment>
<dbReference type="HAMAP" id="MF_01210_B">
    <property type="entry name" value="CPSase_L_chain_B"/>
    <property type="match status" value="1"/>
</dbReference>
<dbReference type="Pfam" id="PF02786">
    <property type="entry name" value="CPSase_L_D2"/>
    <property type="match status" value="2"/>
</dbReference>
<feature type="domain" description="ATP-grasp" evidence="16">
    <location>
        <begin position="133"/>
        <end position="327"/>
    </location>
</feature>
<feature type="binding site" evidence="15">
    <location>
        <position position="780"/>
    </location>
    <ligand>
        <name>ATP</name>
        <dbReference type="ChEBI" id="CHEBI:30616"/>
        <label>2</label>
    </ligand>
</feature>
<protein>
    <recommendedName>
        <fullName evidence="15">Carbamoyl phosphate synthase large chain</fullName>
        <ecNumber evidence="15">6.3.4.16</ecNumber>
        <ecNumber evidence="15">6.3.5.5</ecNumber>
    </recommendedName>
    <alternativeName>
        <fullName evidence="15">Carbamoyl phosphate synthetase ammonia chain</fullName>
    </alternativeName>
</protein>
<dbReference type="PROSITE" id="PS51855">
    <property type="entry name" value="MGS"/>
    <property type="match status" value="1"/>
</dbReference>
<feature type="binding site" evidence="15">
    <location>
        <position position="298"/>
    </location>
    <ligand>
        <name>Mg(2+)</name>
        <dbReference type="ChEBI" id="CHEBI:18420"/>
        <label>2</label>
    </ligand>
</feature>
<feature type="binding site" evidence="15">
    <location>
        <position position="241"/>
    </location>
    <ligand>
        <name>ATP</name>
        <dbReference type="ChEBI" id="CHEBI:30616"/>
        <label>1</label>
    </ligand>
</feature>
<evidence type="ECO:0000259" key="16">
    <source>
        <dbReference type="PROSITE" id="PS50975"/>
    </source>
</evidence>
<reference evidence="18 20" key="1">
    <citation type="submission" date="2014-12" db="EMBL/GenBank/DDBJ databases">
        <title>Comparative genome analysis of Bacillus coagulans HM-08, Clostridium butyricum HM-68, Bacillus subtilis HM-66 and Bacillus licheniformis BL-09.</title>
        <authorList>
            <person name="Zhang H."/>
        </authorList>
    </citation>
    <scope>NUCLEOTIDE SEQUENCE [LARGE SCALE GENOMIC DNA]</scope>
    <source>
        <strain evidence="18 20">HM-66</strain>
    </source>
</reference>
<feature type="binding site" evidence="15">
    <location>
        <position position="298"/>
    </location>
    <ligand>
        <name>Mn(2+)</name>
        <dbReference type="ChEBI" id="CHEBI:29035"/>
        <label>2</label>
    </ligand>
</feature>
<dbReference type="SUPFAM" id="SSF52440">
    <property type="entry name" value="PreATP-grasp domain"/>
    <property type="match status" value="2"/>
</dbReference>
<evidence type="ECO:0000313" key="20">
    <source>
        <dbReference type="Proteomes" id="UP000032247"/>
    </source>
</evidence>
<feature type="region of interest" description="Allosteric domain" evidence="15">
    <location>
        <begin position="929"/>
        <end position="1030"/>
    </location>
</feature>
<feature type="binding site" evidence="15">
    <location>
        <position position="129"/>
    </location>
    <ligand>
        <name>ATP</name>
        <dbReference type="ChEBI" id="CHEBI:30616"/>
        <label>1</label>
    </ligand>
</feature>
<dbReference type="GO" id="GO:0006526">
    <property type="term" value="P:L-arginine biosynthetic process"/>
    <property type="evidence" value="ECO:0007669"/>
    <property type="project" value="UniProtKB-UniRule"/>
</dbReference>
<dbReference type="Gene3D" id="3.30.470.20">
    <property type="entry name" value="ATP-grasp fold, B domain"/>
    <property type="match status" value="2"/>
</dbReference>
<dbReference type="GO" id="GO:0004087">
    <property type="term" value="F:carbamoyl-phosphate synthase (ammonia) activity"/>
    <property type="evidence" value="ECO:0007669"/>
    <property type="project" value="UniProtKB-EC"/>
</dbReference>
<dbReference type="GO" id="GO:0004088">
    <property type="term" value="F:carbamoyl-phosphate synthase (glutamine-hydrolyzing) activity"/>
    <property type="evidence" value="ECO:0007669"/>
    <property type="project" value="UniProtKB-UniRule"/>
</dbReference>
<evidence type="ECO:0000256" key="14">
    <source>
        <dbReference type="ARBA" id="ARBA00048816"/>
    </source>
</evidence>
<feature type="region of interest" description="Carboxyphosphate synthetic domain" evidence="15">
    <location>
        <begin position="1"/>
        <end position="401"/>
    </location>
</feature>
<evidence type="ECO:0000256" key="13">
    <source>
        <dbReference type="ARBA" id="ARBA00047359"/>
    </source>
</evidence>
<dbReference type="InterPro" id="IPR005483">
    <property type="entry name" value="CPSase_dom"/>
</dbReference>
<comment type="cofactor">
    <cofactor evidence="15">
        <name>Mg(2+)</name>
        <dbReference type="ChEBI" id="CHEBI:18420"/>
    </cofactor>
    <cofactor evidence="15">
        <name>Mn(2+)</name>
        <dbReference type="ChEBI" id="CHEBI:29035"/>
    </cofactor>
    <text evidence="15">Binds 4 Mg(2+) or Mn(2+) ions per subunit.</text>
</comment>
<dbReference type="EMBL" id="CP120576">
    <property type="protein sequence ID" value="WEY84251.1"/>
    <property type="molecule type" value="Genomic_DNA"/>
</dbReference>
<dbReference type="GO" id="GO:0044205">
    <property type="term" value="P:'de novo' UMP biosynthetic process"/>
    <property type="evidence" value="ECO:0007669"/>
    <property type="project" value="UniProtKB-UniRule"/>
</dbReference>
<dbReference type="FunFam" id="3.30.470.20:FF:000026">
    <property type="entry name" value="Carbamoyl-phosphate synthase large chain"/>
    <property type="match status" value="1"/>
</dbReference>
<feature type="binding site" evidence="15">
    <location>
        <position position="781"/>
    </location>
    <ligand>
        <name>ATP</name>
        <dbReference type="ChEBI" id="CHEBI:30616"/>
        <label>2</label>
    </ligand>
</feature>
<dbReference type="FunFam" id="3.40.50.20:FF:000001">
    <property type="entry name" value="Carbamoyl-phosphate synthase large chain"/>
    <property type="match status" value="2"/>
</dbReference>